<gene>
    <name evidence="4" type="ORF">Cni_G27457</name>
</gene>
<dbReference type="PANTHER" id="PTHR31301:SF206">
    <property type="entry name" value="LOB DOMAIN-CONTAINING PROTEIN 1"/>
    <property type="match status" value="1"/>
</dbReference>
<dbReference type="Pfam" id="PF03195">
    <property type="entry name" value="LOB"/>
    <property type="match status" value="1"/>
</dbReference>
<name>A0AAQ3QS92_9LILI</name>
<keyword evidence="2" id="KW-0175">Coiled coil</keyword>
<protein>
    <submittedName>
        <fullName evidence="4">LOB domain-containing protein 1-like</fullName>
    </submittedName>
</protein>
<proteinExistence type="inferred from homology"/>
<keyword evidence="5" id="KW-1185">Reference proteome</keyword>
<evidence type="ECO:0000256" key="1">
    <source>
        <dbReference type="ARBA" id="ARBA00005474"/>
    </source>
</evidence>
<accession>A0AAQ3QS92</accession>
<dbReference type="PANTHER" id="PTHR31301">
    <property type="entry name" value="LOB DOMAIN-CONTAINING PROTEIN 4-RELATED"/>
    <property type="match status" value="1"/>
</dbReference>
<reference evidence="4 5" key="1">
    <citation type="submission" date="2023-10" db="EMBL/GenBank/DDBJ databases">
        <title>Chromosome-scale genome assembly provides insights into flower coloration mechanisms of Canna indica.</title>
        <authorList>
            <person name="Li C."/>
        </authorList>
    </citation>
    <scope>NUCLEOTIDE SEQUENCE [LARGE SCALE GENOMIC DNA]</scope>
    <source>
        <tissue evidence="4">Flower</tissue>
    </source>
</reference>
<evidence type="ECO:0000313" key="4">
    <source>
        <dbReference type="EMBL" id="WOL18660.1"/>
    </source>
</evidence>
<feature type="coiled-coil region" evidence="2">
    <location>
        <begin position="92"/>
        <end position="126"/>
    </location>
</feature>
<evidence type="ECO:0000313" key="5">
    <source>
        <dbReference type="Proteomes" id="UP001327560"/>
    </source>
</evidence>
<dbReference type="AlphaFoldDB" id="A0AAQ3QS92"/>
<dbReference type="InterPro" id="IPR004883">
    <property type="entry name" value="LOB"/>
</dbReference>
<dbReference type="Proteomes" id="UP001327560">
    <property type="component" value="Chromosome 9"/>
</dbReference>
<comment type="similarity">
    <text evidence="1">Belongs to the LOB domain-containing protein family.</text>
</comment>
<dbReference type="PROSITE" id="PS50891">
    <property type="entry name" value="LOB"/>
    <property type="match status" value="1"/>
</dbReference>
<dbReference type="EMBL" id="CP136898">
    <property type="protein sequence ID" value="WOL18660.1"/>
    <property type="molecule type" value="Genomic_DNA"/>
</dbReference>
<evidence type="ECO:0000256" key="2">
    <source>
        <dbReference type="SAM" id="Coils"/>
    </source>
</evidence>
<sequence length="170" mass="18952">MEANNTTSSLHSPCAACKILRRRCSDKCALAPYFPPTEILKFSVAHRVFGASNIIKFLQEIPESQRADAVSSLVYEANTRLRDPVYGSAGIIFQLQKQVSEMQSQLARAKAELAAVQAQHENLAAIVCMKAWSLPNDSEEYSPYIFQGDHSSSVNDYCQASNMWEDSLWT</sequence>
<organism evidence="4 5">
    <name type="scientific">Canna indica</name>
    <name type="common">Indian-shot</name>
    <dbReference type="NCBI Taxonomy" id="4628"/>
    <lineage>
        <taxon>Eukaryota</taxon>
        <taxon>Viridiplantae</taxon>
        <taxon>Streptophyta</taxon>
        <taxon>Embryophyta</taxon>
        <taxon>Tracheophyta</taxon>
        <taxon>Spermatophyta</taxon>
        <taxon>Magnoliopsida</taxon>
        <taxon>Liliopsida</taxon>
        <taxon>Zingiberales</taxon>
        <taxon>Cannaceae</taxon>
        <taxon>Canna</taxon>
    </lineage>
</organism>
<feature type="domain" description="LOB" evidence="3">
    <location>
        <begin position="12"/>
        <end position="113"/>
    </location>
</feature>
<evidence type="ECO:0000259" key="3">
    <source>
        <dbReference type="PROSITE" id="PS50891"/>
    </source>
</evidence>